<evidence type="ECO:0000259" key="2">
    <source>
        <dbReference type="PROSITE" id="PS51724"/>
    </source>
</evidence>
<dbReference type="PROSITE" id="PS51724">
    <property type="entry name" value="SPOR"/>
    <property type="match status" value="1"/>
</dbReference>
<dbReference type="Proteomes" id="UP000005546">
    <property type="component" value="Unassembled WGS sequence"/>
</dbReference>
<dbReference type="HOGENOM" id="CLU_112783_0_0_10"/>
<comment type="caution">
    <text evidence="3">The sequence shown here is derived from an EMBL/GenBank/DDBJ whole genome shotgun (WGS) entry which is preliminary data.</text>
</comment>
<dbReference type="GO" id="GO:0042834">
    <property type="term" value="F:peptidoglycan binding"/>
    <property type="evidence" value="ECO:0007669"/>
    <property type="project" value="InterPro"/>
</dbReference>
<dbReference type="PANTHER" id="PTHR38687">
    <property type="entry name" value="CELL DIVISION PROTEIN DEDD-RELATED"/>
    <property type="match status" value="1"/>
</dbReference>
<reference evidence="3 4" key="1">
    <citation type="submission" date="2011-02" db="EMBL/GenBank/DDBJ databases">
        <authorList>
            <person name="Weinstock G."/>
            <person name="Sodergren E."/>
            <person name="Clifton S."/>
            <person name="Fulton L."/>
            <person name="Fulton B."/>
            <person name="Courtney L."/>
            <person name="Fronick C."/>
            <person name="Harrison M."/>
            <person name="Strong C."/>
            <person name="Farmer C."/>
            <person name="Delahaunty K."/>
            <person name="Markovic C."/>
            <person name="Hall O."/>
            <person name="Minx P."/>
            <person name="Tomlinson C."/>
            <person name="Mitreva M."/>
            <person name="Hou S."/>
            <person name="Chen J."/>
            <person name="Wollam A."/>
            <person name="Pepin K.H."/>
            <person name="Johnson M."/>
            <person name="Bhonagiri V."/>
            <person name="Zhang X."/>
            <person name="Suruliraj S."/>
            <person name="Warren W."/>
            <person name="Chinwalla A."/>
            <person name="Mardis E.R."/>
            <person name="Wilson R.K."/>
        </authorList>
    </citation>
    <scope>NUCLEOTIDE SEQUENCE [LARGE SCALE GENOMIC DNA]</scope>
    <source>
        <strain evidence="3 4">YIT 11841</strain>
    </source>
</reference>
<dbReference type="STRING" id="762982.HMPREF9442_00347"/>
<feature type="region of interest" description="Disordered" evidence="1">
    <location>
        <begin position="57"/>
        <end position="83"/>
    </location>
</feature>
<dbReference type="Pfam" id="PF05036">
    <property type="entry name" value="SPOR"/>
    <property type="match status" value="1"/>
</dbReference>
<keyword evidence="3" id="KW-0132">Cell division</keyword>
<dbReference type="eggNOG" id="COG3087">
    <property type="taxonomic scope" value="Bacteria"/>
</dbReference>
<protein>
    <submittedName>
        <fullName evidence="3">Sporulation and cell division repeat protein</fullName>
    </submittedName>
</protein>
<dbReference type="SUPFAM" id="SSF110997">
    <property type="entry name" value="Sporulation related repeat"/>
    <property type="match status" value="1"/>
</dbReference>
<dbReference type="Gene3D" id="3.30.70.1070">
    <property type="entry name" value="Sporulation related repeat"/>
    <property type="match status" value="1"/>
</dbReference>
<accession>F3QQA9</accession>
<dbReference type="InterPro" id="IPR007730">
    <property type="entry name" value="SPOR-like_dom"/>
</dbReference>
<evidence type="ECO:0000313" key="3">
    <source>
        <dbReference type="EMBL" id="EGG57400.1"/>
    </source>
</evidence>
<keyword evidence="4" id="KW-1185">Reference proteome</keyword>
<feature type="domain" description="SPOR" evidence="2">
    <location>
        <begin position="104"/>
        <end position="180"/>
    </location>
</feature>
<organism evidence="3 4">
    <name type="scientific">Paraprevotella xylaniphila YIT 11841</name>
    <dbReference type="NCBI Taxonomy" id="762982"/>
    <lineage>
        <taxon>Bacteria</taxon>
        <taxon>Pseudomonadati</taxon>
        <taxon>Bacteroidota</taxon>
        <taxon>Bacteroidia</taxon>
        <taxon>Bacteroidales</taxon>
        <taxon>Prevotellaceae</taxon>
        <taxon>Paraprevotella</taxon>
    </lineage>
</organism>
<dbReference type="EMBL" id="AFBR01000008">
    <property type="protein sequence ID" value="EGG57400.1"/>
    <property type="molecule type" value="Genomic_DNA"/>
</dbReference>
<evidence type="ECO:0000313" key="4">
    <source>
        <dbReference type="Proteomes" id="UP000005546"/>
    </source>
</evidence>
<name>F3QQA9_9BACT</name>
<evidence type="ECO:0000256" key="1">
    <source>
        <dbReference type="SAM" id="MobiDB-lite"/>
    </source>
</evidence>
<gene>
    <name evidence="3" type="ORF">HMPREF9442_00347</name>
</gene>
<proteinExistence type="predicted"/>
<dbReference type="GO" id="GO:0051301">
    <property type="term" value="P:cell division"/>
    <property type="evidence" value="ECO:0007669"/>
    <property type="project" value="UniProtKB-KW"/>
</dbReference>
<keyword evidence="3" id="KW-0131">Cell cycle</keyword>
<dbReference type="InterPro" id="IPR036680">
    <property type="entry name" value="SPOR-like_sf"/>
</dbReference>
<sequence>MVLENHLTKKISRRSMKKFFVMGLGLSAAFAMTSCKSSESAYKKAYEKAKQQQVVATEQEPTQTQTTTQVEVTPVTPSTTTSTATNADVNTVRVQSENVTVVSGNGLKAYSVVCGSFSLKANAEGLQKTLSNAGYNAQIAYNEAKNMYRVVASTYDEKAAAVQSRNTLRGTYPDAWLLLSK</sequence>
<dbReference type="AlphaFoldDB" id="F3QQA9"/>
<dbReference type="InterPro" id="IPR052521">
    <property type="entry name" value="Cell_div_SPOR-domain"/>
</dbReference>